<keyword evidence="1" id="KW-0472">Membrane</keyword>
<dbReference type="EMBL" id="CAJEWN010000056">
    <property type="protein sequence ID" value="CAD2154671.1"/>
    <property type="molecule type" value="Genomic_DNA"/>
</dbReference>
<evidence type="ECO:0000313" key="3">
    <source>
        <dbReference type="EMBL" id="CAD2154671.1"/>
    </source>
</evidence>
<evidence type="ECO:0000313" key="4">
    <source>
        <dbReference type="Proteomes" id="UP000580250"/>
    </source>
</evidence>
<feature type="transmembrane region" description="Helical" evidence="1">
    <location>
        <begin position="132"/>
        <end position="151"/>
    </location>
</feature>
<feature type="transmembrane region" description="Helical" evidence="1">
    <location>
        <begin position="177"/>
        <end position="197"/>
    </location>
</feature>
<proteinExistence type="predicted"/>
<dbReference type="OrthoDB" id="5901178at2759"/>
<feature type="domain" description="7TM GPCR serpentine receptor class x (Srx)" evidence="2">
    <location>
        <begin position="8"/>
        <end position="199"/>
    </location>
</feature>
<reference evidence="3 4" key="1">
    <citation type="submission" date="2020-08" db="EMBL/GenBank/DDBJ databases">
        <authorList>
            <person name="Koutsovoulos G."/>
            <person name="Danchin GJ E."/>
        </authorList>
    </citation>
    <scope>NUCLEOTIDE SEQUENCE [LARGE SCALE GENOMIC DNA]</scope>
</reference>
<feature type="transmembrane region" description="Helical" evidence="1">
    <location>
        <begin position="42"/>
        <end position="64"/>
    </location>
</feature>
<evidence type="ECO:0000256" key="1">
    <source>
        <dbReference type="SAM" id="Phobius"/>
    </source>
</evidence>
<protein>
    <recommendedName>
        <fullName evidence="2">7TM GPCR serpentine receptor class x (Srx) domain-containing protein</fullName>
    </recommendedName>
</protein>
<keyword evidence="1" id="KW-0812">Transmembrane</keyword>
<gene>
    <name evidence="3" type="ORF">MENT_LOCUS11592</name>
</gene>
<dbReference type="Proteomes" id="UP000580250">
    <property type="component" value="Unassembled WGS sequence"/>
</dbReference>
<accession>A0A6V7UDV4</accession>
<feature type="transmembrane region" description="Helical" evidence="1">
    <location>
        <begin position="76"/>
        <end position="98"/>
    </location>
</feature>
<dbReference type="AlphaFoldDB" id="A0A6V7UDV4"/>
<sequence length="237" mass="27346">MQGGPKMTIFLSYSLIKKFLYTKLVYSKNQITGALYEAALDVLFIMNLALALNRLLVMVKLYILKQVNISESAWELIFYKFLFAIFGLITTGITLLFISPYCGLYLDGENNCFRYDKELKYSIYAYHFESKLYLIATICCFIIYCGIVLLIKVNAPKVSQFGNSTLGQNRRNREMRILIQSFIQYVLFLFPLAFGMIGAEPGWSMIDYYGLITIIEIIFFGLNPILYFISLSSFELK</sequence>
<keyword evidence="1" id="KW-1133">Transmembrane helix</keyword>
<name>A0A6V7UDV4_MELEN</name>
<dbReference type="InterPro" id="IPR019430">
    <property type="entry name" value="7TM_GPCR_serpentine_rcpt_Srx"/>
</dbReference>
<dbReference type="Pfam" id="PF10328">
    <property type="entry name" value="7TM_GPCR_Srx"/>
    <property type="match status" value="1"/>
</dbReference>
<feature type="transmembrane region" description="Helical" evidence="1">
    <location>
        <begin position="209"/>
        <end position="229"/>
    </location>
</feature>
<evidence type="ECO:0000259" key="2">
    <source>
        <dbReference type="Pfam" id="PF10328"/>
    </source>
</evidence>
<organism evidence="3 4">
    <name type="scientific">Meloidogyne enterolobii</name>
    <name type="common">Root-knot nematode worm</name>
    <name type="synonym">Meloidogyne mayaguensis</name>
    <dbReference type="NCBI Taxonomy" id="390850"/>
    <lineage>
        <taxon>Eukaryota</taxon>
        <taxon>Metazoa</taxon>
        <taxon>Ecdysozoa</taxon>
        <taxon>Nematoda</taxon>
        <taxon>Chromadorea</taxon>
        <taxon>Rhabditida</taxon>
        <taxon>Tylenchina</taxon>
        <taxon>Tylenchomorpha</taxon>
        <taxon>Tylenchoidea</taxon>
        <taxon>Meloidogynidae</taxon>
        <taxon>Meloidogyninae</taxon>
        <taxon>Meloidogyne</taxon>
    </lineage>
</organism>
<comment type="caution">
    <text evidence="3">The sequence shown here is derived from an EMBL/GenBank/DDBJ whole genome shotgun (WGS) entry which is preliminary data.</text>
</comment>